<organism evidence="2 3">
    <name type="scientific">Photobacterium carnosum</name>
    <dbReference type="NCBI Taxonomy" id="2023717"/>
    <lineage>
        <taxon>Bacteria</taxon>
        <taxon>Pseudomonadati</taxon>
        <taxon>Pseudomonadota</taxon>
        <taxon>Gammaproteobacteria</taxon>
        <taxon>Vibrionales</taxon>
        <taxon>Vibrionaceae</taxon>
        <taxon>Photobacterium</taxon>
    </lineage>
</organism>
<protein>
    <submittedName>
        <fullName evidence="2">Uncharacterized protein</fullName>
    </submittedName>
</protein>
<evidence type="ECO:0000256" key="1">
    <source>
        <dbReference type="SAM" id="Coils"/>
    </source>
</evidence>
<keyword evidence="3" id="KW-1185">Reference proteome</keyword>
<dbReference type="AlphaFoldDB" id="A0A2N4UNI0"/>
<proteinExistence type="predicted"/>
<dbReference type="Proteomes" id="UP000234420">
    <property type="component" value="Unassembled WGS sequence"/>
</dbReference>
<comment type="caution">
    <text evidence="2">The sequence shown here is derived from an EMBL/GenBank/DDBJ whole genome shotgun (WGS) entry which is preliminary data.</text>
</comment>
<gene>
    <name evidence="2" type="ORF">CIK00_17290</name>
</gene>
<accession>A0A2N4UNI0</accession>
<sequence length="178" mass="20077">MNTRSKTATQLYTPKHAESAVQISLAGREVGSESVGNMGYANKGLSSLDGQQEQATALRAPCATHISRANKRKAFIFRKAWALAAMKALRFGGLKCTYFAACLKVAYRQCAADCEQHLSRYKALMEENRKYLTQLKNQLNHYKNNSHLLNQNEVITDLLPRIKQAEIRQSYYFDLLLG</sequence>
<dbReference type="RefSeq" id="WP_101769897.1">
    <property type="nucleotide sequence ID" value="NZ_BPPU01000005.1"/>
</dbReference>
<reference evidence="2 3" key="1">
    <citation type="journal article" date="2018" name="Syst. Appl. Microbiol.">
        <title>Photobacterium carnosum sp. nov., isolated from spoiled modified atmosphere packaged poultry meat.</title>
        <authorList>
            <person name="Hilgarth M."/>
            <person name="Fuertes S."/>
            <person name="Ehrmann M."/>
            <person name="Vogel R.F."/>
        </authorList>
    </citation>
    <scope>NUCLEOTIDE SEQUENCE [LARGE SCALE GENOMIC DNA]</scope>
    <source>
        <strain evidence="2 3">TMW 2.2021</strain>
    </source>
</reference>
<dbReference type="EMBL" id="NPIB01000027">
    <property type="protein sequence ID" value="PLC56577.1"/>
    <property type="molecule type" value="Genomic_DNA"/>
</dbReference>
<name>A0A2N4UNI0_9GAMM</name>
<feature type="coiled-coil region" evidence="1">
    <location>
        <begin position="125"/>
        <end position="152"/>
    </location>
</feature>
<evidence type="ECO:0000313" key="2">
    <source>
        <dbReference type="EMBL" id="PLC56577.1"/>
    </source>
</evidence>
<keyword evidence="1" id="KW-0175">Coiled coil</keyword>
<evidence type="ECO:0000313" key="3">
    <source>
        <dbReference type="Proteomes" id="UP000234420"/>
    </source>
</evidence>